<sequence>MARRRISRILDVPSDKMISSLAVMAIAFGLGVLLGFALAASVSGGGGDSLRTSLRAIWRLRKGNDGIGIAPAAYLGDSEMAGAHHAFELHGDGRCGDPHRLRRSRLFAVLCGRVLCKSIRRGGRGPGLPRLRHDFAAGDSSAFRVGSAGISDLPRSCCACTGRRQRARSFRKRISDAVRHLRGSIYLGHYVGLLGGASAAGGRCRGNSGLKMGKKGYMWSF</sequence>
<evidence type="ECO:0000313" key="1">
    <source>
        <dbReference type="EMBL" id="MPM56755.1"/>
    </source>
</evidence>
<organism evidence="1">
    <name type="scientific">bioreactor metagenome</name>
    <dbReference type="NCBI Taxonomy" id="1076179"/>
    <lineage>
        <taxon>unclassified sequences</taxon>
        <taxon>metagenomes</taxon>
        <taxon>ecological metagenomes</taxon>
    </lineage>
</organism>
<comment type="caution">
    <text evidence="1">The sequence shown here is derived from an EMBL/GenBank/DDBJ whole genome shotgun (WGS) entry which is preliminary data.</text>
</comment>
<gene>
    <name evidence="1" type="ORF">SDC9_103569</name>
</gene>
<accession>A0A645AU22</accession>
<protein>
    <submittedName>
        <fullName evidence="1">Uncharacterized protein</fullName>
    </submittedName>
</protein>
<name>A0A645AU22_9ZZZZ</name>
<dbReference type="AlphaFoldDB" id="A0A645AU22"/>
<dbReference type="EMBL" id="VSSQ01015915">
    <property type="protein sequence ID" value="MPM56755.1"/>
    <property type="molecule type" value="Genomic_DNA"/>
</dbReference>
<reference evidence="1" key="1">
    <citation type="submission" date="2019-08" db="EMBL/GenBank/DDBJ databases">
        <authorList>
            <person name="Kucharzyk K."/>
            <person name="Murdoch R.W."/>
            <person name="Higgins S."/>
            <person name="Loffler F."/>
        </authorList>
    </citation>
    <scope>NUCLEOTIDE SEQUENCE</scope>
</reference>
<proteinExistence type="predicted"/>